<name>A0A2P6F8C4_9MOLU</name>
<dbReference type="Pfam" id="PF12461">
    <property type="entry name" value="DUF3688"/>
    <property type="match status" value="1"/>
</dbReference>
<keyword evidence="2" id="KW-1185">Reference proteome</keyword>
<dbReference type="Proteomes" id="UP000031565">
    <property type="component" value="Unassembled WGS sequence"/>
</dbReference>
<protein>
    <recommendedName>
        <fullName evidence="3">DUF3688 domain-containing protein</fullName>
    </recommendedName>
</protein>
<accession>A0A2P6F8C4</accession>
<evidence type="ECO:0008006" key="3">
    <source>
        <dbReference type="Google" id="ProtNLM"/>
    </source>
</evidence>
<dbReference type="InterPro" id="IPR022160">
    <property type="entry name" value="Phage_1-C74_Orf1"/>
</dbReference>
<comment type="caution">
    <text evidence="1">The sequence shown here is derived from an EMBL/GenBank/DDBJ whole genome shotgun (WGS) entry which is preliminary data.</text>
</comment>
<dbReference type="EMBL" id="JTLV02000008">
    <property type="protein sequence ID" value="PQM29703.1"/>
    <property type="molecule type" value="Genomic_DNA"/>
</dbReference>
<evidence type="ECO:0000313" key="1">
    <source>
        <dbReference type="EMBL" id="PQM29703.1"/>
    </source>
</evidence>
<reference evidence="1 2" key="1">
    <citation type="journal article" date="2015" name="MBio">
        <title>Genome sequence of the Drosophila melanogaster male-killing Spiroplasma strain MSRO endosymbiont.</title>
        <authorList>
            <person name="Paredes J.C."/>
            <person name="Herren J.K."/>
            <person name="Schupfer F."/>
            <person name="Marin R."/>
            <person name="Claverol S."/>
            <person name="Kuo C.H."/>
            <person name="Lemaitre B."/>
            <person name="Beven L."/>
        </authorList>
    </citation>
    <scope>NUCLEOTIDE SEQUENCE [LARGE SCALE GENOMIC DNA]</scope>
    <source>
        <strain evidence="1 2">MSRO</strain>
    </source>
</reference>
<organism evidence="1 2">
    <name type="scientific">Spiroplasma poulsonii</name>
    <dbReference type="NCBI Taxonomy" id="2138"/>
    <lineage>
        <taxon>Bacteria</taxon>
        <taxon>Bacillati</taxon>
        <taxon>Mycoplasmatota</taxon>
        <taxon>Mollicutes</taxon>
        <taxon>Entomoplasmatales</taxon>
        <taxon>Spiroplasmataceae</taxon>
        <taxon>Spiroplasma</taxon>
    </lineage>
</organism>
<gene>
    <name evidence="1" type="ORF">SMSRO_SF031040</name>
</gene>
<proteinExistence type="predicted"/>
<dbReference type="AlphaFoldDB" id="A0A2P6F8C4"/>
<evidence type="ECO:0000313" key="2">
    <source>
        <dbReference type="Proteomes" id="UP000031565"/>
    </source>
</evidence>
<sequence>MFLRSSFFENWSDTNYFVNPTLKTSKSLTYNENWYLDFLKDGYATGVVFDKPSDKFLELYKNWDNYVKQYKLDRFYNVDKKFFLKDLTNFMYTYFKKYESRSTAIQGKSRQMEQNIKDLQQIKINEDNWKLVDNYQSEFSKKNNNWYSVLFNFEGYKIINFYNSSNEIRVDFNNLTLMKDNDNNLYLYKKWGSPLPIPNINFTVYRWDGINEPIIPTINKNTGEITDWQIGNEQNFFVNVIDEVIKENIRVQQGGGSNYEKLDMNGTQKIIFDFEIIDEVDKDKRKKVVYRMILTINHQQIIRAGNISLLYYLNDEYDSDKLNFNFDFQQSVLDDENLNPLWDFKIDNFVYQNKVKYSYEHLEGLIYINDFLKQFFSNALIPVFTNRGAFMEASYLDFLTYDTVVVNFLGLQANNFLSLVKLNEINIDVTDIDLEIIKSFAINTKLAWGNNYKLKLKDDLWTFYIDNKDTGIVSTNERILASLQNKAQKKFLFYNLSGTINKIIKNIKLFLKTNEKYFK</sequence>